<evidence type="ECO:0000256" key="1">
    <source>
        <dbReference type="SAM" id="MobiDB-lite"/>
    </source>
</evidence>
<keyword evidence="3" id="KW-1185">Reference proteome</keyword>
<proteinExistence type="predicted"/>
<reference evidence="2 3" key="1">
    <citation type="journal article" date="2013" name="Proc. Natl. Acad. Sci. U.S.A.">
        <title>The king cobra genome reveals dynamic gene evolution and adaptation in the snake venom system.</title>
        <authorList>
            <person name="Vonk F.J."/>
            <person name="Casewell N.R."/>
            <person name="Henkel C.V."/>
            <person name="Heimberg A.M."/>
            <person name="Jansen H.J."/>
            <person name="McCleary R.J."/>
            <person name="Kerkkamp H.M."/>
            <person name="Vos R.A."/>
            <person name="Guerreiro I."/>
            <person name="Calvete J.J."/>
            <person name="Wuster W."/>
            <person name="Woods A.E."/>
            <person name="Logan J.M."/>
            <person name="Harrison R.A."/>
            <person name="Castoe T.A."/>
            <person name="de Koning A.P."/>
            <person name="Pollock D.D."/>
            <person name="Yandell M."/>
            <person name="Calderon D."/>
            <person name="Renjifo C."/>
            <person name="Currier R.B."/>
            <person name="Salgado D."/>
            <person name="Pla D."/>
            <person name="Sanz L."/>
            <person name="Hyder A.S."/>
            <person name="Ribeiro J.M."/>
            <person name="Arntzen J.W."/>
            <person name="van den Thillart G.E."/>
            <person name="Boetzer M."/>
            <person name="Pirovano W."/>
            <person name="Dirks R.P."/>
            <person name="Spaink H.P."/>
            <person name="Duboule D."/>
            <person name="McGlinn E."/>
            <person name="Kini R.M."/>
            <person name="Richardson M.K."/>
        </authorList>
    </citation>
    <scope>NUCLEOTIDE SEQUENCE</scope>
    <source>
        <tissue evidence="2">Blood</tissue>
    </source>
</reference>
<name>V8NBR5_OPHHA</name>
<protein>
    <submittedName>
        <fullName evidence="2">PriB</fullName>
    </submittedName>
</protein>
<organism evidence="2 3">
    <name type="scientific">Ophiophagus hannah</name>
    <name type="common">King cobra</name>
    <name type="synonym">Naja hannah</name>
    <dbReference type="NCBI Taxonomy" id="8665"/>
    <lineage>
        <taxon>Eukaryota</taxon>
        <taxon>Metazoa</taxon>
        <taxon>Chordata</taxon>
        <taxon>Craniata</taxon>
        <taxon>Vertebrata</taxon>
        <taxon>Euteleostomi</taxon>
        <taxon>Lepidosauria</taxon>
        <taxon>Squamata</taxon>
        <taxon>Bifurcata</taxon>
        <taxon>Unidentata</taxon>
        <taxon>Episquamata</taxon>
        <taxon>Toxicofera</taxon>
        <taxon>Serpentes</taxon>
        <taxon>Colubroidea</taxon>
        <taxon>Elapidae</taxon>
        <taxon>Elapinae</taxon>
        <taxon>Ophiophagus</taxon>
    </lineage>
</organism>
<comment type="caution">
    <text evidence="2">The sequence shown here is derived from an EMBL/GenBank/DDBJ whole genome shotgun (WGS) entry which is preliminary data.</text>
</comment>
<gene>
    <name evidence="2" type="primary">priB</name>
    <name evidence="2" type="ORF">L345_14757</name>
</gene>
<sequence>MYSISRSAFGSAHVFLGFQHDGRAWGRVERSQQCATNRLCCLGCKLLCKPPSWLHREPVCACVAIHLWCSKNSTRLSCVDVLKKERKKERKEREKRKRKERRREGGRKKRRRGKKKEEKGREGRKEGRKRREDGRRKEGRKQDYFL</sequence>
<feature type="compositionally biased region" description="Basic residues" evidence="1">
    <location>
        <begin position="85"/>
        <end position="114"/>
    </location>
</feature>
<evidence type="ECO:0000313" key="3">
    <source>
        <dbReference type="Proteomes" id="UP000018936"/>
    </source>
</evidence>
<feature type="compositionally biased region" description="Basic and acidic residues" evidence="1">
    <location>
        <begin position="115"/>
        <end position="146"/>
    </location>
</feature>
<feature type="region of interest" description="Disordered" evidence="1">
    <location>
        <begin position="85"/>
        <end position="146"/>
    </location>
</feature>
<dbReference type="Proteomes" id="UP000018936">
    <property type="component" value="Unassembled WGS sequence"/>
</dbReference>
<evidence type="ECO:0000313" key="2">
    <source>
        <dbReference type="EMBL" id="ETE59515.1"/>
    </source>
</evidence>
<dbReference type="AlphaFoldDB" id="V8NBR5"/>
<dbReference type="EMBL" id="AZIM01005531">
    <property type="protein sequence ID" value="ETE59515.1"/>
    <property type="molecule type" value="Genomic_DNA"/>
</dbReference>
<feature type="non-terminal residue" evidence="2">
    <location>
        <position position="1"/>
    </location>
</feature>
<accession>V8NBR5</accession>